<dbReference type="Pfam" id="PF01592">
    <property type="entry name" value="NifU_N"/>
    <property type="match status" value="1"/>
</dbReference>
<dbReference type="EMBL" id="UINC01128576">
    <property type="protein sequence ID" value="SVD08419.1"/>
    <property type="molecule type" value="Genomic_DNA"/>
</dbReference>
<name>A0A382SEX3_9ZZZZ</name>
<protein>
    <recommendedName>
        <fullName evidence="1">NIF system FeS cluster assembly NifU N-terminal domain-containing protein</fullName>
    </recommendedName>
</protein>
<dbReference type="NCBIfam" id="TIGR01994">
    <property type="entry name" value="SUF_scaf_2"/>
    <property type="match status" value="1"/>
</dbReference>
<organism evidence="2">
    <name type="scientific">marine metagenome</name>
    <dbReference type="NCBI Taxonomy" id="408172"/>
    <lineage>
        <taxon>unclassified sequences</taxon>
        <taxon>metagenomes</taxon>
        <taxon>ecological metagenomes</taxon>
    </lineage>
</organism>
<dbReference type="GO" id="GO:0051536">
    <property type="term" value="F:iron-sulfur cluster binding"/>
    <property type="evidence" value="ECO:0007669"/>
    <property type="project" value="InterPro"/>
</dbReference>
<evidence type="ECO:0000313" key="2">
    <source>
        <dbReference type="EMBL" id="SVD08419.1"/>
    </source>
</evidence>
<dbReference type="GO" id="GO:0016226">
    <property type="term" value="P:iron-sulfur cluster assembly"/>
    <property type="evidence" value="ECO:0007669"/>
    <property type="project" value="InterPro"/>
</dbReference>
<proteinExistence type="predicted"/>
<evidence type="ECO:0000259" key="1">
    <source>
        <dbReference type="Pfam" id="PF01592"/>
    </source>
</evidence>
<dbReference type="GO" id="GO:0005506">
    <property type="term" value="F:iron ion binding"/>
    <property type="evidence" value="ECO:0007669"/>
    <property type="project" value="InterPro"/>
</dbReference>
<dbReference type="InterPro" id="IPR002871">
    <property type="entry name" value="NIF_FeS_clus_asmbl_NifU_N"/>
</dbReference>
<feature type="domain" description="NIF system FeS cluster assembly NifU N-terminal" evidence="1">
    <location>
        <begin position="11"/>
        <end position="132"/>
    </location>
</feature>
<dbReference type="AlphaFoldDB" id="A0A382SEX3"/>
<accession>A0A382SEX3</accession>
<gene>
    <name evidence="2" type="ORF">METZ01_LOCUS361273</name>
</gene>
<reference evidence="2" key="1">
    <citation type="submission" date="2018-05" db="EMBL/GenBank/DDBJ databases">
        <authorList>
            <person name="Lanie J.A."/>
            <person name="Ng W.-L."/>
            <person name="Kazmierczak K.M."/>
            <person name="Andrzejewski T.M."/>
            <person name="Davidsen T.M."/>
            <person name="Wayne K.J."/>
            <person name="Tettelin H."/>
            <person name="Glass J.I."/>
            <person name="Rusch D."/>
            <person name="Podicherti R."/>
            <person name="Tsui H.-C.T."/>
            <person name="Winkler M.E."/>
        </authorList>
    </citation>
    <scope>NUCLEOTIDE SEQUENCE</scope>
</reference>
<dbReference type="SUPFAM" id="SSF82649">
    <property type="entry name" value="SufE/NifU"/>
    <property type="match status" value="1"/>
</dbReference>
<dbReference type="PANTHER" id="PTHR10093">
    <property type="entry name" value="IRON-SULFUR CLUSTER ASSEMBLY ENZYME NIFU HOMOLOG"/>
    <property type="match status" value="1"/>
</dbReference>
<sequence>MDQNNIDDIYRDRIILDHCRNPRNTSPIEYFDLKGDAVNPFCGDEIHFQIVLKGENSIERIQFSGEGCAINMASGSLLSEAVTGLTLKEAGQLAIRFVESMRKPIGEKVEGSFIGELSALISVRNFPVRVKCALLAWSALEDAISERK</sequence>
<dbReference type="CDD" id="cd06664">
    <property type="entry name" value="IscU_like"/>
    <property type="match status" value="1"/>
</dbReference>
<dbReference type="Gene3D" id="3.90.1010.10">
    <property type="match status" value="1"/>
</dbReference>